<organism evidence="1 2">
    <name type="scientific">Smallanthus sonchifolius</name>
    <dbReference type="NCBI Taxonomy" id="185202"/>
    <lineage>
        <taxon>Eukaryota</taxon>
        <taxon>Viridiplantae</taxon>
        <taxon>Streptophyta</taxon>
        <taxon>Embryophyta</taxon>
        <taxon>Tracheophyta</taxon>
        <taxon>Spermatophyta</taxon>
        <taxon>Magnoliopsida</taxon>
        <taxon>eudicotyledons</taxon>
        <taxon>Gunneridae</taxon>
        <taxon>Pentapetalae</taxon>
        <taxon>asterids</taxon>
        <taxon>campanulids</taxon>
        <taxon>Asterales</taxon>
        <taxon>Asteraceae</taxon>
        <taxon>Asteroideae</taxon>
        <taxon>Heliantheae alliance</taxon>
        <taxon>Millerieae</taxon>
        <taxon>Smallanthus</taxon>
    </lineage>
</organism>
<protein>
    <submittedName>
        <fullName evidence="1">Uncharacterized protein</fullName>
    </submittedName>
</protein>
<keyword evidence="2" id="KW-1185">Reference proteome</keyword>
<sequence>MPRFYFRQWLRNRPIANRLCVWSNCQSLGFHSLLFVINLPLTVERLIEEWVDQLDNEFAKFEQNVIQIEQLFSEARKIHPNRNDISLKQAYWISPVRRVLSKSISLLVEQMCIEHQMLLRVKKVRCSIAHLIGSVTR</sequence>
<gene>
    <name evidence="1" type="ORF">L1987_47126</name>
</gene>
<dbReference type="EMBL" id="CM042032">
    <property type="protein sequence ID" value="KAI3777326.1"/>
    <property type="molecule type" value="Genomic_DNA"/>
</dbReference>
<evidence type="ECO:0000313" key="1">
    <source>
        <dbReference type="EMBL" id="KAI3777326.1"/>
    </source>
</evidence>
<accession>A0ACB9G2R8</accession>
<dbReference type="Proteomes" id="UP001056120">
    <property type="component" value="Linkage Group LG15"/>
</dbReference>
<name>A0ACB9G2R8_9ASTR</name>
<comment type="caution">
    <text evidence="1">The sequence shown here is derived from an EMBL/GenBank/DDBJ whole genome shotgun (WGS) entry which is preliminary data.</text>
</comment>
<reference evidence="2" key="1">
    <citation type="journal article" date="2022" name="Mol. Ecol. Resour.">
        <title>The genomes of chicory, endive, great burdock and yacon provide insights into Asteraceae palaeo-polyploidization history and plant inulin production.</title>
        <authorList>
            <person name="Fan W."/>
            <person name="Wang S."/>
            <person name="Wang H."/>
            <person name="Wang A."/>
            <person name="Jiang F."/>
            <person name="Liu H."/>
            <person name="Zhao H."/>
            <person name="Xu D."/>
            <person name="Zhang Y."/>
        </authorList>
    </citation>
    <scope>NUCLEOTIDE SEQUENCE [LARGE SCALE GENOMIC DNA]</scope>
    <source>
        <strain evidence="2">cv. Yunnan</strain>
    </source>
</reference>
<evidence type="ECO:0000313" key="2">
    <source>
        <dbReference type="Proteomes" id="UP001056120"/>
    </source>
</evidence>
<reference evidence="1 2" key="2">
    <citation type="journal article" date="2022" name="Mol. Ecol. Resour.">
        <title>The genomes of chicory, endive, great burdock and yacon provide insights into Asteraceae paleo-polyploidization history and plant inulin production.</title>
        <authorList>
            <person name="Fan W."/>
            <person name="Wang S."/>
            <person name="Wang H."/>
            <person name="Wang A."/>
            <person name="Jiang F."/>
            <person name="Liu H."/>
            <person name="Zhao H."/>
            <person name="Xu D."/>
            <person name="Zhang Y."/>
        </authorList>
    </citation>
    <scope>NUCLEOTIDE SEQUENCE [LARGE SCALE GENOMIC DNA]</scope>
    <source>
        <strain evidence="2">cv. Yunnan</strain>
        <tissue evidence="1">Leaves</tissue>
    </source>
</reference>
<proteinExistence type="predicted"/>